<proteinExistence type="predicted"/>
<name>A5Z2X7_9FIRM</name>
<sequence length="42" mass="4896">SVDIGLLKAVKKNKLMFIGVYSHYFSLRKAHPEFGRQEDGEW</sequence>
<dbReference type="EMBL" id="AAVL02000001">
    <property type="protein sequence ID" value="EDM52681.1"/>
    <property type="molecule type" value="Genomic_DNA"/>
</dbReference>
<dbReference type="Proteomes" id="UP000006000">
    <property type="component" value="Unassembled WGS sequence"/>
</dbReference>
<dbReference type="STRING" id="411463.EUBVEN_00001"/>
<evidence type="ECO:0000313" key="1">
    <source>
        <dbReference type="EMBL" id="EDM52681.1"/>
    </source>
</evidence>
<dbReference type="HOGENOM" id="CLU_3262199_0_0_9"/>
<reference evidence="1 2" key="2">
    <citation type="submission" date="2007-04" db="EMBL/GenBank/DDBJ databases">
        <title>Draft genome sequence of Eubacterium ventriosum (ATCC 27560).</title>
        <authorList>
            <person name="Sudarsanam P."/>
            <person name="Ley R."/>
            <person name="Guruge J."/>
            <person name="Turnbaugh P.J."/>
            <person name="Mahowald M."/>
            <person name="Liep D."/>
            <person name="Gordon J."/>
        </authorList>
    </citation>
    <scope>NUCLEOTIDE SEQUENCE [LARGE SCALE GENOMIC DNA]</scope>
    <source>
        <strain evidence="1 2">ATCC 27560</strain>
    </source>
</reference>
<feature type="non-terminal residue" evidence="1">
    <location>
        <position position="1"/>
    </location>
</feature>
<gene>
    <name evidence="1" type="ORF">EUBVEN_00001</name>
</gene>
<reference evidence="1 2" key="1">
    <citation type="submission" date="2007-03" db="EMBL/GenBank/DDBJ databases">
        <authorList>
            <person name="Fulton L."/>
            <person name="Clifton S."/>
            <person name="Fulton B."/>
            <person name="Xu J."/>
            <person name="Minx P."/>
            <person name="Pepin K.H."/>
            <person name="Johnson M."/>
            <person name="Thiruvilangam P."/>
            <person name="Bhonagiri V."/>
            <person name="Nash W.E."/>
            <person name="Mardis E.R."/>
            <person name="Wilson R.K."/>
        </authorList>
    </citation>
    <scope>NUCLEOTIDE SEQUENCE [LARGE SCALE GENOMIC DNA]</scope>
    <source>
        <strain evidence="1 2">ATCC 27560</strain>
    </source>
</reference>
<organism evidence="1 2">
    <name type="scientific">Eubacterium ventriosum ATCC 27560</name>
    <dbReference type="NCBI Taxonomy" id="411463"/>
    <lineage>
        <taxon>Bacteria</taxon>
        <taxon>Bacillati</taxon>
        <taxon>Bacillota</taxon>
        <taxon>Clostridia</taxon>
        <taxon>Eubacteriales</taxon>
        <taxon>Eubacteriaceae</taxon>
        <taxon>Eubacterium</taxon>
    </lineage>
</organism>
<protein>
    <submittedName>
        <fullName evidence="1">Uncharacterized protein</fullName>
    </submittedName>
</protein>
<evidence type="ECO:0000313" key="2">
    <source>
        <dbReference type="Proteomes" id="UP000006000"/>
    </source>
</evidence>
<accession>A5Z2X7</accession>
<dbReference type="AlphaFoldDB" id="A5Z2X7"/>
<comment type="caution">
    <text evidence="1">The sequence shown here is derived from an EMBL/GenBank/DDBJ whole genome shotgun (WGS) entry which is preliminary data.</text>
</comment>